<name>A0ABT2J7U2_9PSEU</name>
<feature type="transmembrane region" description="Helical" evidence="4">
    <location>
        <begin position="290"/>
        <end position="317"/>
    </location>
</feature>
<keyword evidence="4" id="KW-0812">Transmembrane</keyword>
<gene>
    <name evidence="6" type="ORF">JT362_12400</name>
</gene>
<dbReference type="SUPFAM" id="SSF55874">
    <property type="entry name" value="ATPase domain of HSP90 chaperone/DNA topoisomerase II/histidine kinase"/>
    <property type="match status" value="1"/>
</dbReference>
<evidence type="ECO:0000256" key="2">
    <source>
        <dbReference type="ARBA" id="ARBA00022777"/>
    </source>
</evidence>
<evidence type="ECO:0000259" key="5">
    <source>
        <dbReference type="Pfam" id="PF07730"/>
    </source>
</evidence>
<evidence type="ECO:0000313" key="7">
    <source>
        <dbReference type="Proteomes" id="UP001156441"/>
    </source>
</evidence>
<keyword evidence="2" id="KW-0418">Kinase</keyword>
<proteinExistence type="predicted"/>
<dbReference type="Pfam" id="PF07730">
    <property type="entry name" value="HisKA_3"/>
    <property type="match status" value="1"/>
</dbReference>
<sequence>MLVVLVLVAFAVGPGLSSPDWATALTFALQVLHCLPRTRRLRGWWTLAAQAALFPWAALPGFLSGSVLLIVPDRRLRWALFAAVVLAAGLSTTTSLYDCANAVGNTISQGLVIFALTRLDEVRAELHATRGELAARSVATERAEVSQELEATVGSALAEIIRQAERGDLGRVATLARQAAERVRQDLARPTGAVPTDLTPRMMLPILVVVHLSYLVVATLFVQRSHPPAAWFAGDLLLLTAVVALQLHHSLPRTPPARAALVAWTLPVQVVLACLPLVQPGTPYPQLVGLAAGALLIQLPGRIAWPLCAALLAAVPVVLTTRGVAAFDVLSLSLDTVVMAVIFHGIALTTGLVHEVRETRRELAEIAVARERRRIVRDTHDLLGHGLSAIVIKAGLAVRLPDRAGRDAAEIAGIARRSLADLRAIPGDSVTLSLDRELGSTGDVLAAAGTSLRLTTRHGRLPSRVDGLLATVLREAVTNVLRHSRARLCVIDTDRAGDEVRLRVANDSTVAAEGHRAGRGIGNLAERVRASGGALTTRADEDGFALTVRLPVEPSA</sequence>
<protein>
    <recommendedName>
        <fullName evidence="5">Signal transduction histidine kinase subgroup 3 dimerisation and phosphoacceptor domain-containing protein</fullName>
    </recommendedName>
</protein>
<evidence type="ECO:0000313" key="6">
    <source>
        <dbReference type="EMBL" id="MCT2583920.1"/>
    </source>
</evidence>
<feature type="domain" description="Signal transduction histidine kinase subgroup 3 dimerisation and phosphoacceptor" evidence="5">
    <location>
        <begin position="371"/>
        <end position="425"/>
    </location>
</feature>
<evidence type="ECO:0000256" key="4">
    <source>
        <dbReference type="SAM" id="Phobius"/>
    </source>
</evidence>
<comment type="caution">
    <text evidence="6">The sequence shown here is derived from an EMBL/GenBank/DDBJ whole genome shotgun (WGS) entry which is preliminary data.</text>
</comment>
<dbReference type="PANTHER" id="PTHR24421">
    <property type="entry name" value="NITRATE/NITRITE SENSOR PROTEIN NARX-RELATED"/>
    <property type="match status" value="1"/>
</dbReference>
<dbReference type="PANTHER" id="PTHR24421:SF63">
    <property type="entry name" value="SENSOR HISTIDINE KINASE DESK"/>
    <property type="match status" value="1"/>
</dbReference>
<dbReference type="CDD" id="cd16917">
    <property type="entry name" value="HATPase_UhpB-NarQ-NarX-like"/>
    <property type="match status" value="1"/>
</dbReference>
<dbReference type="Gene3D" id="1.20.5.1930">
    <property type="match status" value="1"/>
</dbReference>
<accession>A0ABT2J7U2</accession>
<keyword evidence="4" id="KW-1133">Transmembrane helix</keyword>
<feature type="transmembrane region" description="Helical" evidence="4">
    <location>
        <begin position="78"/>
        <end position="97"/>
    </location>
</feature>
<dbReference type="InterPro" id="IPR036890">
    <property type="entry name" value="HATPase_C_sf"/>
</dbReference>
<keyword evidence="3" id="KW-0902">Two-component regulatory system</keyword>
<dbReference type="InterPro" id="IPR050482">
    <property type="entry name" value="Sensor_HK_TwoCompSys"/>
</dbReference>
<feature type="transmembrane region" description="Helical" evidence="4">
    <location>
        <begin position="229"/>
        <end position="247"/>
    </location>
</feature>
<feature type="transmembrane region" description="Helical" evidence="4">
    <location>
        <begin position="202"/>
        <end position="222"/>
    </location>
</feature>
<dbReference type="Gene3D" id="3.30.565.10">
    <property type="entry name" value="Histidine kinase-like ATPase, C-terminal domain"/>
    <property type="match status" value="1"/>
</dbReference>
<dbReference type="Proteomes" id="UP001156441">
    <property type="component" value="Unassembled WGS sequence"/>
</dbReference>
<evidence type="ECO:0000256" key="1">
    <source>
        <dbReference type="ARBA" id="ARBA00022679"/>
    </source>
</evidence>
<dbReference type="InterPro" id="IPR011712">
    <property type="entry name" value="Sig_transdc_His_kin_sub3_dim/P"/>
</dbReference>
<reference evidence="6 7" key="1">
    <citation type="submission" date="2021-02" db="EMBL/GenBank/DDBJ databases">
        <title>Actinophytocola xerophila sp. nov., isolated from soil of cotton cropping field.</title>
        <authorList>
            <person name="Huang R."/>
            <person name="Chen X."/>
            <person name="Ge X."/>
            <person name="Liu W."/>
        </authorList>
    </citation>
    <scope>NUCLEOTIDE SEQUENCE [LARGE SCALE GENOMIC DNA]</scope>
    <source>
        <strain evidence="6 7">S1-96</strain>
    </source>
</reference>
<feature type="transmembrane region" description="Helical" evidence="4">
    <location>
        <begin position="329"/>
        <end position="353"/>
    </location>
</feature>
<dbReference type="EMBL" id="JAFFZE010000010">
    <property type="protein sequence ID" value="MCT2583920.1"/>
    <property type="molecule type" value="Genomic_DNA"/>
</dbReference>
<keyword evidence="1" id="KW-0808">Transferase</keyword>
<dbReference type="RefSeq" id="WP_260191298.1">
    <property type="nucleotide sequence ID" value="NZ_JAFFZE010000010.1"/>
</dbReference>
<keyword evidence="7" id="KW-1185">Reference proteome</keyword>
<feature type="transmembrane region" description="Helical" evidence="4">
    <location>
        <begin position="48"/>
        <end position="71"/>
    </location>
</feature>
<keyword evidence="4" id="KW-0472">Membrane</keyword>
<organism evidence="6 7">
    <name type="scientific">Actinophytocola gossypii</name>
    <dbReference type="NCBI Taxonomy" id="2812003"/>
    <lineage>
        <taxon>Bacteria</taxon>
        <taxon>Bacillati</taxon>
        <taxon>Actinomycetota</taxon>
        <taxon>Actinomycetes</taxon>
        <taxon>Pseudonocardiales</taxon>
        <taxon>Pseudonocardiaceae</taxon>
    </lineage>
</organism>
<evidence type="ECO:0000256" key="3">
    <source>
        <dbReference type="ARBA" id="ARBA00023012"/>
    </source>
</evidence>